<sequence length="53" mass="6650">MHDEVDDAAQVEWCRKWSEKKMQKKIKRVQHWCNFKIYLKYAWYEFKAAIKGR</sequence>
<protein>
    <submittedName>
        <fullName evidence="1">Uncharacterized protein</fullName>
    </submittedName>
</protein>
<name>A0A8S5LCD5_9CAUD</name>
<proteinExistence type="predicted"/>
<dbReference type="EMBL" id="BK014682">
    <property type="protein sequence ID" value="DAD67668.1"/>
    <property type="molecule type" value="Genomic_DNA"/>
</dbReference>
<evidence type="ECO:0000313" key="1">
    <source>
        <dbReference type="EMBL" id="DAD67668.1"/>
    </source>
</evidence>
<organism evidence="1">
    <name type="scientific">Siphoviridae sp. ctYKh4</name>
    <dbReference type="NCBI Taxonomy" id="2823586"/>
    <lineage>
        <taxon>Viruses</taxon>
        <taxon>Duplodnaviria</taxon>
        <taxon>Heunggongvirae</taxon>
        <taxon>Uroviricota</taxon>
        <taxon>Caudoviricetes</taxon>
    </lineage>
</organism>
<reference evidence="1" key="1">
    <citation type="journal article" date="2021" name="Proc. Natl. Acad. Sci. U.S.A.">
        <title>A Catalog of Tens of Thousands of Viruses from Human Metagenomes Reveals Hidden Associations with Chronic Diseases.</title>
        <authorList>
            <person name="Tisza M.J."/>
            <person name="Buck C.B."/>
        </authorList>
    </citation>
    <scope>NUCLEOTIDE SEQUENCE</scope>
    <source>
        <strain evidence="1">CtYKh4</strain>
    </source>
</reference>
<accession>A0A8S5LCD5</accession>